<evidence type="ECO:0000256" key="4">
    <source>
        <dbReference type="ARBA" id="ARBA00017621"/>
    </source>
</evidence>
<dbReference type="Proteomes" id="UP000501346">
    <property type="component" value="Chromosome SeXIV"/>
</dbReference>
<keyword evidence="9 11" id="KW-0472">Membrane</keyword>
<evidence type="ECO:0000256" key="2">
    <source>
        <dbReference type="ARBA" id="ARBA00004651"/>
    </source>
</evidence>
<dbReference type="GO" id="GO:0005886">
    <property type="term" value="C:plasma membrane"/>
    <property type="evidence" value="ECO:0007669"/>
    <property type="project" value="UniProtKB-SubCell"/>
</dbReference>
<evidence type="ECO:0000256" key="3">
    <source>
        <dbReference type="ARBA" id="ARBA00010780"/>
    </source>
</evidence>
<keyword evidence="5 11" id="KW-1003">Cell membrane</keyword>
<evidence type="ECO:0000313" key="13">
    <source>
        <dbReference type="Proteomes" id="UP000501346"/>
    </source>
</evidence>
<dbReference type="EMBL" id="CP049011">
    <property type="protein sequence ID" value="QID87520.1"/>
    <property type="molecule type" value="Genomic_DNA"/>
</dbReference>
<dbReference type="PANTHER" id="PTHR31030:SF1">
    <property type="entry name" value="PLASMA MEMBRANE FUSION PROTEIN PRM1"/>
    <property type="match status" value="1"/>
</dbReference>
<comment type="similarity">
    <text evidence="3 11">Belongs to the PRM1 family.</text>
</comment>
<dbReference type="GO" id="GO:0043332">
    <property type="term" value="C:mating projection tip"/>
    <property type="evidence" value="ECO:0007669"/>
    <property type="project" value="UniProtKB-UniRule"/>
</dbReference>
<organism evidence="12 13">
    <name type="scientific">Saccharomyces pastorianus</name>
    <name type="common">Lager yeast</name>
    <name type="synonym">Saccharomyces cerevisiae x Saccharomyces eubayanus</name>
    <dbReference type="NCBI Taxonomy" id="27292"/>
    <lineage>
        <taxon>Eukaryota</taxon>
        <taxon>Fungi</taxon>
        <taxon>Dikarya</taxon>
        <taxon>Ascomycota</taxon>
        <taxon>Saccharomycotina</taxon>
        <taxon>Saccharomycetes</taxon>
        <taxon>Saccharomycetales</taxon>
        <taxon>Saccharomycetaceae</taxon>
        <taxon>Saccharomyces</taxon>
    </lineage>
</organism>
<comment type="function">
    <text evidence="1 11">Involved in cell fusion during mating by stabilizing the plasma membrane fusion event.</text>
</comment>
<dbReference type="InterPro" id="IPR026777">
    <property type="entry name" value="PRM1"/>
</dbReference>
<evidence type="ECO:0000256" key="11">
    <source>
        <dbReference type="RuleBase" id="RU366035"/>
    </source>
</evidence>
<keyword evidence="6 11" id="KW-0812">Transmembrane</keyword>
<feature type="transmembrane region" description="Helical" evidence="11">
    <location>
        <begin position="632"/>
        <end position="655"/>
    </location>
</feature>
<accession>A0A6C1EFF3</accession>
<dbReference type="GO" id="GO:0032220">
    <property type="term" value="P:plasma membrane fusion involved in cytogamy"/>
    <property type="evidence" value="ECO:0007669"/>
    <property type="project" value="TreeGrafter"/>
</dbReference>
<evidence type="ECO:0000256" key="9">
    <source>
        <dbReference type="ARBA" id="ARBA00023136"/>
    </source>
</evidence>
<evidence type="ECO:0000256" key="1">
    <source>
        <dbReference type="ARBA" id="ARBA00002512"/>
    </source>
</evidence>
<evidence type="ECO:0000313" key="12">
    <source>
        <dbReference type="EMBL" id="QID87520.1"/>
    </source>
</evidence>
<keyword evidence="7 11" id="KW-0184">Conjugation</keyword>
<comment type="subcellular location">
    <subcellularLocation>
        <location evidence="2 11">Cell membrane</location>
        <topology evidence="2 11">Multi-pass membrane protein</topology>
    </subcellularLocation>
</comment>
<evidence type="ECO:0000256" key="5">
    <source>
        <dbReference type="ARBA" id="ARBA00022475"/>
    </source>
</evidence>
<name>A0A6C1EFF3_SACPS</name>
<feature type="transmembrane region" description="Helical" evidence="11">
    <location>
        <begin position="298"/>
        <end position="320"/>
    </location>
</feature>
<dbReference type="OrthoDB" id="5356111at2759"/>
<comment type="caution">
    <text evidence="11">Lacks conserved residue(s) required for the propagation of feature annotation.</text>
</comment>
<keyword evidence="10" id="KW-0325">Glycoprotein</keyword>
<keyword evidence="8 11" id="KW-1133">Transmembrane helix</keyword>
<keyword evidence="13" id="KW-1185">Reference proteome</keyword>
<dbReference type="PANTHER" id="PTHR31030">
    <property type="entry name" value="PLASMA MEMBRANE FUSION PROTEIN PRM1"/>
    <property type="match status" value="1"/>
</dbReference>
<protein>
    <recommendedName>
        <fullName evidence="4 11">Plasma membrane fusion protein PRM1</fullName>
    </recommendedName>
</protein>
<evidence type="ECO:0000256" key="7">
    <source>
        <dbReference type="ARBA" id="ARBA00022971"/>
    </source>
</evidence>
<evidence type="ECO:0000256" key="6">
    <source>
        <dbReference type="ARBA" id="ARBA00022692"/>
    </source>
</evidence>
<proteinExistence type="inferred from homology"/>
<sequence>MVGFTGYLQLGDKLSQIWLNKYTLALLLAMLKLLFFSQSVQHAIEASQTYVLSNCYSIDAFYSKVTDNTPHYLGVMGNYLIEKGMEETVKATLETLSLIVYASEGLLNFVIDLYLGTYACLIVSAVDGTVDVATNTTEKLIGLVNETISSVANELDNGLDDISKIINKVISAASKVEDFFTGDDDDDSNMTSSIKSVNLTISALHNLYIPSSINNKLEELSAKTPDFAQVKNTTKNLISVPFNEVRKNIKAVNASKLIGDTSVLYVPPVSVSNGTGICSSNKPEIIAFYTVLGHALKITTIVCITILICFAIGAMIPVAWNEIKLWKRLCNMRSHYMLSRQDSYTSFSSENTHELKNPFADPPSPPNDEYDVIASYQQCFHTWNTRIACWMSKLVTLGRSPENIKPETRKKIEWVVAYMTSERALCILGIGLLGILVCGCQFAMISVLQHKISHSLASSDDSSIQNLLKSSSAVDIENQMSLWSVHTNDYLNTTETNINQEVFGWIDTTTLSINNTVATMISDIDTTLADVFNGTLLYNPMKTVVGCVIENKLYTIEKAMTWIHDKAQLQIPRVNGTQIKQALTKEASNATMAAVSSPSTNTASLLENLADDMREGLLKVLRAYYRITMRELTVALIILGVWLLQLPIALVILGLRLHKAHLCF</sequence>
<gene>
    <name evidence="12" type="primary">PRM1_2</name>
    <name evidence="12" type="ORF">GRS66_010200</name>
</gene>
<feature type="transmembrane region" description="Helical" evidence="11">
    <location>
        <begin position="427"/>
        <end position="448"/>
    </location>
</feature>
<dbReference type="AlphaFoldDB" id="A0A6C1EFF3"/>
<evidence type="ECO:0000256" key="10">
    <source>
        <dbReference type="ARBA" id="ARBA00023180"/>
    </source>
</evidence>
<reference evidence="12 13" key="1">
    <citation type="journal article" date="2019" name="BMC Genomics">
        <title>Chromosome level assembly and comparative genome analysis confirm lager-brewing yeasts originated from a single hybridization.</title>
        <authorList>
            <person name="Salazar A.N."/>
            <person name="Gorter de Vries A.R."/>
            <person name="van den Broek M."/>
            <person name="Brouwers N."/>
            <person name="de la Torre Cortes P."/>
            <person name="Kuijpers N.G.A."/>
            <person name="Daran J.G."/>
            <person name="Abeel T."/>
        </authorList>
    </citation>
    <scope>NUCLEOTIDE SEQUENCE [LARGE SCALE GENOMIC DNA]</scope>
    <source>
        <strain evidence="12 13">CBS 1483</strain>
    </source>
</reference>
<evidence type="ECO:0000256" key="8">
    <source>
        <dbReference type="ARBA" id="ARBA00022989"/>
    </source>
</evidence>